<organism evidence="6 7">
    <name type="scientific">Bipolaris oryzae ATCC 44560</name>
    <dbReference type="NCBI Taxonomy" id="930090"/>
    <lineage>
        <taxon>Eukaryota</taxon>
        <taxon>Fungi</taxon>
        <taxon>Dikarya</taxon>
        <taxon>Ascomycota</taxon>
        <taxon>Pezizomycotina</taxon>
        <taxon>Dothideomycetes</taxon>
        <taxon>Pleosporomycetidae</taxon>
        <taxon>Pleosporales</taxon>
        <taxon>Pleosporineae</taxon>
        <taxon>Pleosporaceae</taxon>
        <taxon>Bipolaris</taxon>
    </lineage>
</organism>
<dbReference type="RefSeq" id="XP_007691789.1">
    <property type="nucleotide sequence ID" value="XM_007693599.1"/>
</dbReference>
<feature type="non-terminal residue" evidence="6">
    <location>
        <position position="1"/>
    </location>
</feature>
<dbReference type="SMART" id="SM00490">
    <property type="entry name" value="HELICc"/>
    <property type="match status" value="1"/>
</dbReference>
<dbReference type="PANTHER" id="PTHR45626">
    <property type="entry name" value="TRANSCRIPTION TERMINATION FACTOR 2-RELATED"/>
    <property type="match status" value="1"/>
</dbReference>
<keyword evidence="4" id="KW-0812">Transmembrane</keyword>
<dbReference type="PANTHER" id="PTHR45626:SF22">
    <property type="entry name" value="DNA REPAIR PROTEIN RAD5"/>
    <property type="match status" value="1"/>
</dbReference>
<keyword evidence="7" id="KW-1185">Reference proteome</keyword>
<dbReference type="PROSITE" id="PS51194">
    <property type="entry name" value="HELICASE_CTER"/>
    <property type="match status" value="1"/>
</dbReference>
<accession>W6YVZ3</accession>
<dbReference type="GO" id="GO:0016787">
    <property type="term" value="F:hydrolase activity"/>
    <property type="evidence" value="ECO:0007669"/>
    <property type="project" value="UniProtKB-KW"/>
</dbReference>
<dbReference type="GO" id="GO:0005524">
    <property type="term" value="F:ATP binding"/>
    <property type="evidence" value="ECO:0007669"/>
    <property type="project" value="UniProtKB-KW"/>
</dbReference>
<protein>
    <recommendedName>
        <fullName evidence="5">Helicase C-terminal domain-containing protein</fullName>
    </recommendedName>
</protein>
<feature type="transmembrane region" description="Helical" evidence="4">
    <location>
        <begin position="45"/>
        <end position="68"/>
    </location>
</feature>
<sequence length="100" mass="11401">TTSLDMVERGLCSENIRYVRIDGNVAPKNRVYAIEQLRHNPKVRVILLTMSCGACGFNLTAASVLHLLQPQWNPSLEYQAFARVHRLGQTRPVTIFKYIM</sequence>
<gene>
    <name evidence="6" type="ORF">COCMIDRAFT_105493</name>
</gene>
<dbReference type="GO" id="GO:0008094">
    <property type="term" value="F:ATP-dependent activity, acting on DNA"/>
    <property type="evidence" value="ECO:0007669"/>
    <property type="project" value="TreeGrafter"/>
</dbReference>
<dbReference type="STRING" id="930090.W6YVZ3"/>
<evidence type="ECO:0000256" key="3">
    <source>
        <dbReference type="ARBA" id="ARBA00022840"/>
    </source>
</evidence>
<dbReference type="InterPro" id="IPR027417">
    <property type="entry name" value="P-loop_NTPase"/>
</dbReference>
<dbReference type="KEGG" id="bor:COCMIDRAFT_105493"/>
<dbReference type="InterPro" id="IPR049730">
    <property type="entry name" value="SNF2/RAD54-like_C"/>
</dbReference>
<dbReference type="OrthoDB" id="448448at2759"/>
<name>W6YVZ3_COCMI</name>
<proteinExistence type="predicted"/>
<feature type="domain" description="Helicase C-terminal" evidence="5">
    <location>
        <begin position="1"/>
        <end position="100"/>
    </location>
</feature>
<dbReference type="GO" id="GO:0005634">
    <property type="term" value="C:nucleus"/>
    <property type="evidence" value="ECO:0007669"/>
    <property type="project" value="TreeGrafter"/>
</dbReference>
<dbReference type="SUPFAM" id="SSF52540">
    <property type="entry name" value="P-loop containing nucleoside triphosphate hydrolases"/>
    <property type="match status" value="1"/>
</dbReference>
<dbReference type="eggNOG" id="KOG1001">
    <property type="taxonomic scope" value="Eukaryota"/>
</dbReference>
<evidence type="ECO:0000259" key="5">
    <source>
        <dbReference type="PROSITE" id="PS51194"/>
    </source>
</evidence>
<evidence type="ECO:0000313" key="7">
    <source>
        <dbReference type="Proteomes" id="UP000054032"/>
    </source>
</evidence>
<keyword evidence="3" id="KW-0067">ATP-binding</keyword>
<evidence type="ECO:0000256" key="2">
    <source>
        <dbReference type="ARBA" id="ARBA00022801"/>
    </source>
</evidence>
<evidence type="ECO:0000256" key="1">
    <source>
        <dbReference type="ARBA" id="ARBA00022741"/>
    </source>
</evidence>
<dbReference type="Proteomes" id="UP000054032">
    <property type="component" value="Unassembled WGS sequence"/>
</dbReference>
<reference evidence="6 7" key="1">
    <citation type="journal article" date="2013" name="PLoS Genet.">
        <title>Comparative genome structure, secondary metabolite, and effector coding capacity across Cochliobolus pathogens.</title>
        <authorList>
            <person name="Condon B.J."/>
            <person name="Leng Y."/>
            <person name="Wu D."/>
            <person name="Bushley K.E."/>
            <person name="Ohm R.A."/>
            <person name="Otillar R."/>
            <person name="Martin J."/>
            <person name="Schackwitz W."/>
            <person name="Grimwood J."/>
            <person name="MohdZainudin N."/>
            <person name="Xue C."/>
            <person name="Wang R."/>
            <person name="Manning V.A."/>
            <person name="Dhillon B."/>
            <person name="Tu Z.J."/>
            <person name="Steffenson B.J."/>
            <person name="Salamov A."/>
            <person name="Sun H."/>
            <person name="Lowry S."/>
            <person name="LaButti K."/>
            <person name="Han J."/>
            <person name="Copeland A."/>
            <person name="Lindquist E."/>
            <person name="Barry K."/>
            <person name="Schmutz J."/>
            <person name="Baker S.E."/>
            <person name="Ciuffetti L.M."/>
            <person name="Grigoriev I.V."/>
            <person name="Zhong S."/>
            <person name="Turgeon B.G."/>
        </authorList>
    </citation>
    <scope>NUCLEOTIDE SEQUENCE [LARGE SCALE GENOMIC DNA]</scope>
    <source>
        <strain evidence="6 7">ATCC 44560</strain>
    </source>
</reference>
<dbReference type="AlphaFoldDB" id="W6YVZ3"/>
<dbReference type="CDD" id="cd18793">
    <property type="entry name" value="SF2_C_SNF"/>
    <property type="match status" value="1"/>
</dbReference>
<dbReference type="EMBL" id="KI964090">
    <property type="protein sequence ID" value="EUC41698.1"/>
    <property type="molecule type" value="Genomic_DNA"/>
</dbReference>
<keyword evidence="4" id="KW-1133">Transmembrane helix</keyword>
<evidence type="ECO:0000256" key="4">
    <source>
        <dbReference type="SAM" id="Phobius"/>
    </source>
</evidence>
<keyword evidence="1" id="KW-0547">Nucleotide-binding</keyword>
<dbReference type="InterPro" id="IPR050628">
    <property type="entry name" value="SNF2_RAD54_helicase_TF"/>
</dbReference>
<dbReference type="GeneID" id="19118692"/>
<dbReference type="HOGENOM" id="CLU_000315_30_1_1"/>
<dbReference type="GO" id="GO:0006281">
    <property type="term" value="P:DNA repair"/>
    <property type="evidence" value="ECO:0007669"/>
    <property type="project" value="TreeGrafter"/>
</dbReference>
<keyword evidence="2" id="KW-0378">Hydrolase</keyword>
<dbReference type="Gene3D" id="3.40.50.300">
    <property type="entry name" value="P-loop containing nucleotide triphosphate hydrolases"/>
    <property type="match status" value="1"/>
</dbReference>
<dbReference type="InterPro" id="IPR001650">
    <property type="entry name" value="Helicase_C-like"/>
</dbReference>
<keyword evidence="4" id="KW-0472">Membrane</keyword>
<evidence type="ECO:0000313" key="6">
    <source>
        <dbReference type="EMBL" id="EUC41698.1"/>
    </source>
</evidence>
<dbReference type="Pfam" id="PF00271">
    <property type="entry name" value="Helicase_C"/>
    <property type="match status" value="1"/>
</dbReference>